<reference evidence="2 3" key="1">
    <citation type="submission" date="2021-06" db="EMBL/GenBank/DDBJ databases">
        <authorList>
            <person name="Palmer J.M."/>
        </authorList>
    </citation>
    <scope>NUCLEOTIDE SEQUENCE [LARGE SCALE GENOMIC DNA]</scope>
    <source>
        <strain evidence="2 3">MEX-2019</strain>
        <tissue evidence="2">Muscle</tissue>
    </source>
</reference>
<dbReference type="PANTHER" id="PTHR22796">
    <property type="entry name" value="URG4-RELATED"/>
    <property type="match status" value="1"/>
</dbReference>
<evidence type="ECO:0000313" key="3">
    <source>
        <dbReference type="Proteomes" id="UP001311232"/>
    </source>
</evidence>
<dbReference type="Pfam" id="PF25683">
    <property type="entry name" value="URGCP_GTPase"/>
    <property type="match status" value="1"/>
</dbReference>
<evidence type="ECO:0000313" key="2">
    <source>
        <dbReference type="EMBL" id="KAK5602776.1"/>
    </source>
</evidence>
<dbReference type="EMBL" id="JAHHUM010002602">
    <property type="protein sequence ID" value="KAK5602776.1"/>
    <property type="molecule type" value="Genomic_DNA"/>
</dbReference>
<dbReference type="InterPro" id="IPR027417">
    <property type="entry name" value="P-loop_NTPase"/>
</dbReference>
<evidence type="ECO:0000259" key="1">
    <source>
        <dbReference type="PROSITE" id="PS51717"/>
    </source>
</evidence>
<sequence>MAENPGIKVDESIDACQNGKSAASGTFGLEHIFREMGRIYEARKTIYGDSKQGKWGKYPELAADLLISGHPLELLDGDAGHVPLKWIFGVLDKVFMKLGDLKVFVLSVLGLQSSGKSTMLRTMFGLQFAVSAGRCTKGAFMQLVKVSEEIRKDFKFDYLLVVDTEGLLSLELQGTNTTHRDNKLATFVVGVGNLTVINIFGENPAELQSVLQIVVQAFMRMKKVRLSPSCVFVYQNVTDLAAAEKNMDGRRHLQEKLDQMTQLAAKEENCNTNCFSIIEFDIKKDVTYLPQLWEGTSSMAPPKPRLK</sequence>
<proteinExistence type="predicted"/>
<protein>
    <recommendedName>
        <fullName evidence="1">VLIG-type G domain-containing protein</fullName>
    </recommendedName>
</protein>
<accession>A0AAV9QZ26</accession>
<comment type="caution">
    <text evidence="2">The sequence shown here is derived from an EMBL/GenBank/DDBJ whole genome shotgun (WGS) entry which is preliminary data.</text>
</comment>
<feature type="domain" description="VLIG-type G" evidence="1">
    <location>
        <begin position="100"/>
        <end position="307"/>
    </location>
</feature>
<dbReference type="SUPFAM" id="SSF52540">
    <property type="entry name" value="P-loop containing nucleoside triphosphate hydrolases"/>
    <property type="match status" value="1"/>
</dbReference>
<dbReference type="AlphaFoldDB" id="A0AAV9QZ26"/>
<dbReference type="InterPro" id="IPR030383">
    <property type="entry name" value="G_VLIG_dom"/>
</dbReference>
<keyword evidence="3" id="KW-1185">Reference proteome</keyword>
<dbReference type="Proteomes" id="UP001311232">
    <property type="component" value="Unassembled WGS sequence"/>
</dbReference>
<name>A0AAV9QZ26_9TELE</name>
<dbReference type="GO" id="GO:0005525">
    <property type="term" value="F:GTP binding"/>
    <property type="evidence" value="ECO:0007669"/>
    <property type="project" value="InterPro"/>
</dbReference>
<gene>
    <name evidence="2" type="ORF">CRENBAI_026681</name>
</gene>
<organism evidence="2 3">
    <name type="scientific">Crenichthys baileyi</name>
    <name type="common">White River springfish</name>
    <dbReference type="NCBI Taxonomy" id="28760"/>
    <lineage>
        <taxon>Eukaryota</taxon>
        <taxon>Metazoa</taxon>
        <taxon>Chordata</taxon>
        <taxon>Craniata</taxon>
        <taxon>Vertebrata</taxon>
        <taxon>Euteleostomi</taxon>
        <taxon>Actinopterygii</taxon>
        <taxon>Neopterygii</taxon>
        <taxon>Teleostei</taxon>
        <taxon>Neoteleostei</taxon>
        <taxon>Acanthomorphata</taxon>
        <taxon>Ovalentaria</taxon>
        <taxon>Atherinomorphae</taxon>
        <taxon>Cyprinodontiformes</taxon>
        <taxon>Goodeidae</taxon>
        <taxon>Crenichthys</taxon>
    </lineage>
</organism>
<dbReference type="PANTHER" id="PTHR22796:SF6">
    <property type="entry name" value="INTERFERON-INDUCED VERY LARGE GTPASE 1-RELATED"/>
    <property type="match status" value="1"/>
</dbReference>
<dbReference type="PROSITE" id="PS51717">
    <property type="entry name" value="G_VLIG"/>
    <property type="match status" value="1"/>
</dbReference>
<dbReference type="Gene3D" id="3.40.50.300">
    <property type="entry name" value="P-loop containing nucleotide triphosphate hydrolases"/>
    <property type="match status" value="1"/>
</dbReference>